<dbReference type="EMBL" id="HG937693">
    <property type="protein sequence ID" value="CDP34723.1"/>
    <property type="molecule type" value="Genomic_DNA"/>
</dbReference>
<gene>
    <name evidence="9" type="ORF">GNLVRS02_ARAD1C19052g</name>
</gene>
<feature type="coiled-coil region" evidence="8">
    <location>
        <begin position="101"/>
        <end position="188"/>
    </location>
</feature>
<keyword evidence="8" id="KW-0175">Coiled coil</keyword>
<dbReference type="GO" id="GO:0000776">
    <property type="term" value="C:kinetochore"/>
    <property type="evidence" value="ECO:0007669"/>
    <property type="project" value="TreeGrafter"/>
</dbReference>
<feature type="coiled-coil region" evidence="8">
    <location>
        <begin position="514"/>
        <end position="548"/>
    </location>
</feature>
<evidence type="ECO:0000256" key="7">
    <source>
        <dbReference type="ARBA" id="ARBA00023306"/>
    </source>
</evidence>
<evidence type="ECO:0000256" key="8">
    <source>
        <dbReference type="SAM" id="Coils"/>
    </source>
</evidence>
<dbReference type="GO" id="GO:0005635">
    <property type="term" value="C:nuclear envelope"/>
    <property type="evidence" value="ECO:0007669"/>
    <property type="project" value="TreeGrafter"/>
</dbReference>
<dbReference type="GO" id="GO:0051315">
    <property type="term" value="P:attachment of mitotic spindle microtubules to kinetochore"/>
    <property type="evidence" value="ECO:0007669"/>
    <property type="project" value="TreeGrafter"/>
</dbReference>
<dbReference type="Gene3D" id="1.10.287.1490">
    <property type="match status" value="1"/>
</dbReference>
<name>A0A060T1B7_BLAAD</name>
<dbReference type="PANTHER" id="PTHR23168:SF0">
    <property type="entry name" value="MITOTIC SPINDLE ASSEMBLY CHECKPOINT PROTEIN MAD1"/>
    <property type="match status" value="1"/>
</dbReference>
<feature type="coiled-coil region" evidence="8">
    <location>
        <begin position="598"/>
        <end position="625"/>
    </location>
</feature>
<evidence type="ECO:0000256" key="1">
    <source>
        <dbReference type="ARBA" id="ARBA00004123"/>
    </source>
</evidence>
<dbReference type="GO" id="GO:0051301">
    <property type="term" value="P:cell division"/>
    <property type="evidence" value="ECO:0007669"/>
    <property type="project" value="UniProtKB-KW"/>
</dbReference>
<keyword evidence="7" id="KW-0131">Cell cycle</keyword>
<feature type="coiled-coil region" evidence="8">
    <location>
        <begin position="214"/>
        <end position="337"/>
    </location>
</feature>
<evidence type="ECO:0000313" key="9">
    <source>
        <dbReference type="EMBL" id="CDP34723.1"/>
    </source>
</evidence>
<dbReference type="Gene3D" id="6.10.250.90">
    <property type="match status" value="1"/>
</dbReference>
<dbReference type="GO" id="GO:0007094">
    <property type="term" value="P:mitotic spindle assembly checkpoint signaling"/>
    <property type="evidence" value="ECO:0007669"/>
    <property type="project" value="InterPro"/>
</dbReference>
<evidence type="ECO:0000256" key="2">
    <source>
        <dbReference type="ARBA" id="ARBA00008029"/>
    </source>
</evidence>
<dbReference type="Pfam" id="PF05557">
    <property type="entry name" value="MAD"/>
    <property type="match status" value="1"/>
</dbReference>
<comment type="similarity">
    <text evidence="2">Belongs to the MAD1 family.</text>
</comment>
<dbReference type="Gene3D" id="3.30.457.60">
    <property type="match status" value="1"/>
</dbReference>
<evidence type="ECO:0000256" key="3">
    <source>
        <dbReference type="ARBA" id="ARBA00022019"/>
    </source>
</evidence>
<protein>
    <recommendedName>
        <fullName evidence="3">Spindle assembly checkpoint component MAD1</fullName>
    </recommendedName>
</protein>
<sequence length="727" mass="84260">MSFWGVMRDQMLLPDQSRNVNTGITNRDSTLYINIRTSIPLLTVEMSSSPFVDKPDEAPDDVESPVRSVQRAQSSQKLTSLSTRKMEEEIETLRYQLSTSIDERERDKVRYESSIRELENKVKTEGQRADSLESDQLFLFEKQKEIADTLERAREEFDQERQQMQSSMAELRAKCTDLETQLADQEASARSTTNRLQTQISDVEAERDNFASTFDDLNGQVANLNEQLSAKQKTIVEQAEEIDQLKSTNFNLKHLESQQESADIVRNELKEQVEYIHKLEAQIESQNAQIKRLTEDHQLVEIVREEKAALEVKLRSLQDAQESAASNELLLLQLQQEKQRWASFLEKDDSYSTPEDIVRALMHERVEKAGLLDQLGRAEADSSAERERNEALSKQLEDIRDQLAEAKDQHNNDLDNITRLENQKQLAVKEATMLREQLKSYDDEEKLAKDQYDETKSQRIEELERLLDSSRKELDTISKQLSKKESEITILNSPAKRRRSEDHGDRISESLRKIRGLQVELDRTKVQLAEKTKEIEAYERRVASLEEAGTTRHRILQLRDNPTSRHEAIKASMLKALQKENEALLGKQKATMVPVSTVDRLREEIKELERDVQEQKKSKERLSTVYKKLSTELRQTVYSLLGYQVDPQPNKKVKVKSMFATSEDEVLTFAPDTKSKEKKFILIDDSPYTKQHENLVTFWIKERNDVPSFLSALTLELYDQTTKARRF</sequence>
<dbReference type="InterPro" id="IPR008672">
    <property type="entry name" value="Mad1"/>
</dbReference>
<keyword evidence="4" id="KW-0132">Cell division</keyword>
<evidence type="ECO:0000256" key="4">
    <source>
        <dbReference type="ARBA" id="ARBA00022618"/>
    </source>
</evidence>
<keyword evidence="6" id="KW-0539">Nucleus</keyword>
<reference evidence="9" key="1">
    <citation type="submission" date="2014-02" db="EMBL/GenBank/DDBJ databases">
        <authorList>
            <person name="Genoscope - CEA"/>
        </authorList>
    </citation>
    <scope>NUCLEOTIDE SEQUENCE</scope>
    <source>
        <strain evidence="9">LS3</strain>
    </source>
</reference>
<dbReference type="PhylomeDB" id="A0A060T1B7"/>
<proteinExistence type="inferred from homology"/>
<comment type="subcellular location">
    <subcellularLocation>
        <location evidence="1">Nucleus</location>
    </subcellularLocation>
</comment>
<reference evidence="9" key="2">
    <citation type="submission" date="2014-06" db="EMBL/GenBank/DDBJ databases">
        <title>The complete genome of Blastobotrys (Arxula) adeninivorans LS3 - a yeast of biotechnological interest.</title>
        <authorList>
            <person name="Kunze G."/>
            <person name="Gaillardin C."/>
            <person name="Czernicka M."/>
            <person name="Durrens P."/>
            <person name="Martin T."/>
            <person name="Boer E."/>
            <person name="Gabaldon T."/>
            <person name="Cruz J."/>
            <person name="Talla E."/>
            <person name="Marck C."/>
            <person name="Goffeau A."/>
            <person name="Barbe V."/>
            <person name="Baret P."/>
            <person name="Baronian K."/>
            <person name="Beier S."/>
            <person name="Bleykasten C."/>
            <person name="Bode R."/>
            <person name="Casaregola S."/>
            <person name="Despons L."/>
            <person name="Fairhead C."/>
            <person name="Giersberg M."/>
            <person name="Gierski P."/>
            <person name="Hahnel U."/>
            <person name="Hartmann A."/>
            <person name="Jankowska D."/>
            <person name="Jubin C."/>
            <person name="Jung P."/>
            <person name="Lafontaine I."/>
            <person name="Leh-Louis V."/>
            <person name="Lemaire M."/>
            <person name="Marcet-Houben M."/>
            <person name="Mascher M."/>
            <person name="Morel G."/>
            <person name="Richard G.-F."/>
            <person name="Riechen J."/>
            <person name="Sacerdot C."/>
            <person name="Sarkar A."/>
            <person name="Savel G."/>
            <person name="Schacherer J."/>
            <person name="Sherman D."/>
            <person name="Straub M.-L."/>
            <person name="Stein N."/>
            <person name="Thierry A."/>
            <person name="Trautwein-Schult A."/>
            <person name="Westhof E."/>
            <person name="Worch S."/>
            <person name="Dujon B."/>
            <person name="Souciet J.-L."/>
            <person name="Wincker P."/>
            <person name="Scholz U."/>
            <person name="Neuveglise N."/>
        </authorList>
    </citation>
    <scope>NUCLEOTIDE SEQUENCE</scope>
    <source>
        <strain evidence="9">LS3</strain>
    </source>
</reference>
<dbReference type="PANTHER" id="PTHR23168">
    <property type="entry name" value="MITOTIC SPINDLE ASSEMBLY CHECKPOINT PROTEIN MAD1 MITOTIC ARREST DEFICIENT-LIKE PROTEIN 1"/>
    <property type="match status" value="1"/>
</dbReference>
<feature type="coiled-coil region" evidence="8">
    <location>
        <begin position="382"/>
        <end position="487"/>
    </location>
</feature>
<accession>A0A060T1B7</accession>
<evidence type="ECO:0000256" key="5">
    <source>
        <dbReference type="ARBA" id="ARBA00022776"/>
    </source>
</evidence>
<evidence type="ECO:0000256" key="6">
    <source>
        <dbReference type="ARBA" id="ARBA00023242"/>
    </source>
</evidence>
<dbReference type="AlphaFoldDB" id="A0A060T1B7"/>
<organism evidence="9">
    <name type="scientific">Blastobotrys adeninivorans</name>
    <name type="common">Yeast</name>
    <name type="synonym">Arxula adeninivorans</name>
    <dbReference type="NCBI Taxonomy" id="409370"/>
    <lineage>
        <taxon>Eukaryota</taxon>
        <taxon>Fungi</taxon>
        <taxon>Dikarya</taxon>
        <taxon>Ascomycota</taxon>
        <taxon>Saccharomycotina</taxon>
        <taxon>Dipodascomycetes</taxon>
        <taxon>Dipodascales</taxon>
        <taxon>Trichomonascaceae</taxon>
        <taxon>Blastobotrys</taxon>
    </lineage>
</organism>
<dbReference type="GO" id="GO:0072686">
    <property type="term" value="C:mitotic spindle"/>
    <property type="evidence" value="ECO:0007669"/>
    <property type="project" value="TreeGrafter"/>
</dbReference>
<keyword evidence="5" id="KW-0498">Mitosis</keyword>